<dbReference type="Proteomes" id="UP000518266">
    <property type="component" value="Unassembled WGS sequence"/>
</dbReference>
<dbReference type="AlphaFoldDB" id="A0A7J5Y6J6"/>
<evidence type="ECO:0000313" key="4">
    <source>
        <dbReference type="Proteomes" id="UP000518266"/>
    </source>
</evidence>
<proteinExistence type="predicted"/>
<feature type="non-terminal residue" evidence="3">
    <location>
        <position position="1"/>
    </location>
</feature>
<keyword evidence="2" id="KW-0732">Signal</keyword>
<comment type="caution">
    <text evidence="3">The sequence shown here is derived from an EMBL/GenBank/DDBJ whole genome shotgun (WGS) entry which is preliminary data.</text>
</comment>
<feature type="signal peptide" evidence="2">
    <location>
        <begin position="1"/>
        <end position="45"/>
    </location>
</feature>
<dbReference type="EMBL" id="JAAKFY010000015">
    <property type="protein sequence ID" value="KAF3845052.1"/>
    <property type="molecule type" value="Genomic_DNA"/>
</dbReference>
<feature type="chain" id="PRO_5029867532" evidence="2">
    <location>
        <begin position="46"/>
        <end position="159"/>
    </location>
</feature>
<evidence type="ECO:0000256" key="2">
    <source>
        <dbReference type="SAM" id="SignalP"/>
    </source>
</evidence>
<organism evidence="3 4">
    <name type="scientific">Dissostichus mawsoni</name>
    <name type="common">Antarctic cod</name>
    <dbReference type="NCBI Taxonomy" id="36200"/>
    <lineage>
        <taxon>Eukaryota</taxon>
        <taxon>Metazoa</taxon>
        <taxon>Chordata</taxon>
        <taxon>Craniata</taxon>
        <taxon>Vertebrata</taxon>
        <taxon>Euteleostomi</taxon>
        <taxon>Actinopterygii</taxon>
        <taxon>Neopterygii</taxon>
        <taxon>Teleostei</taxon>
        <taxon>Neoteleostei</taxon>
        <taxon>Acanthomorphata</taxon>
        <taxon>Eupercaria</taxon>
        <taxon>Perciformes</taxon>
        <taxon>Notothenioidei</taxon>
        <taxon>Nototheniidae</taxon>
        <taxon>Dissostichus</taxon>
    </lineage>
</organism>
<feature type="region of interest" description="Disordered" evidence="1">
    <location>
        <begin position="75"/>
        <end position="98"/>
    </location>
</feature>
<evidence type="ECO:0000313" key="3">
    <source>
        <dbReference type="EMBL" id="KAF3845052.1"/>
    </source>
</evidence>
<keyword evidence="4" id="KW-1185">Reference proteome</keyword>
<evidence type="ECO:0000256" key="1">
    <source>
        <dbReference type="SAM" id="MobiDB-lite"/>
    </source>
</evidence>
<reference evidence="3 4" key="1">
    <citation type="submission" date="2020-03" db="EMBL/GenBank/DDBJ databases">
        <title>Dissostichus mawsoni Genome sequencing and assembly.</title>
        <authorList>
            <person name="Park H."/>
        </authorList>
    </citation>
    <scope>NUCLEOTIDE SEQUENCE [LARGE SCALE GENOMIC DNA]</scope>
    <source>
        <strain evidence="3">DM0001</strain>
        <tissue evidence="3">Muscle</tissue>
    </source>
</reference>
<sequence length="159" mass="16686">MVGGLHPDLVGREEVQVPGDAAGVRLRMSVILTLLLLAIPPGSKTENTSNNSAGSGQDVSLVVVTDQVVAGCLPGGVEPGQRHTEVGGAEDSVHGAGQRLTVERPEQRAGVDAEVGVDPAAGGQRGPHAQDGVLGIDNCYIWRRWMKTVDEHSRKVTRK</sequence>
<protein>
    <submittedName>
        <fullName evidence="3">Uncharacterized protein</fullName>
    </submittedName>
</protein>
<accession>A0A7J5Y6J6</accession>
<gene>
    <name evidence="3" type="ORF">F7725_008215</name>
</gene>
<name>A0A7J5Y6J6_DISMA</name>